<accession>A0A0G1W478</accession>
<dbReference type="AlphaFoldDB" id="A0A0G1W478"/>
<organism evidence="1 2">
    <name type="scientific">Candidatus Gottesmanbacteria bacterium GW2011_GWB1_49_7</name>
    <dbReference type="NCBI Taxonomy" id="1618448"/>
    <lineage>
        <taxon>Bacteria</taxon>
        <taxon>Candidatus Gottesmaniibacteriota</taxon>
    </lineage>
</organism>
<dbReference type="EMBL" id="LCQD01000001">
    <property type="protein sequence ID" value="KKW13410.1"/>
    <property type="molecule type" value="Genomic_DNA"/>
</dbReference>
<sequence length="246" mass="27730">MTPRPLEWIKNNLHPQGGVRAWAGGPAYPEVTGYLIPTLLRYDEIGMAIGFADWLGKVQNKDGSFNGLDGKPRSFDTAACLEGLSMTYLTQPAGRAREWLSRMHEGGVFWTTPERDEHNDYTIRVNGIMGIPRQLPEKIADNRVHYIAYALEGALELGEREYVQEKLEWMRSYMNNGYTRYEIRDGYGWGFDPCATAQLGILYIRCGMGDQGTLAALERATANGYPNAWTAKYHLDLLGMVERAVL</sequence>
<evidence type="ECO:0000313" key="2">
    <source>
        <dbReference type="Proteomes" id="UP000034588"/>
    </source>
</evidence>
<name>A0A0G1W478_9BACT</name>
<reference evidence="1 2" key="1">
    <citation type="journal article" date="2015" name="Nature">
        <title>rRNA introns, odd ribosomes, and small enigmatic genomes across a large radiation of phyla.</title>
        <authorList>
            <person name="Brown C.T."/>
            <person name="Hug L.A."/>
            <person name="Thomas B.C."/>
            <person name="Sharon I."/>
            <person name="Castelle C.J."/>
            <person name="Singh A."/>
            <person name="Wilkins M.J."/>
            <person name="Williams K.H."/>
            <person name="Banfield J.F."/>
        </authorList>
    </citation>
    <scope>NUCLEOTIDE SEQUENCE [LARGE SCALE GENOMIC DNA]</scope>
</reference>
<dbReference type="Proteomes" id="UP000034588">
    <property type="component" value="Unassembled WGS sequence"/>
</dbReference>
<dbReference type="PATRIC" id="fig|1618448.3.peg.35"/>
<dbReference type="SUPFAM" id="SSF48239">
    <property type="entry name" value="Terpenoid cyclases/Protein prenyltransferases"/>
    <property type="match status" value="1"/>
</dbReference>
<dbReference type="Gene3D" id="1.50.10.20">
    <property type="match status" value="1"/>
</dbReference>
<dbReference type="InterPro" id="IPR008930">
    <property type="entry name" value="Terpenoid_cyclase/PrenylTrfase"/>
</dbReference>
<proteinExistence type="predicted"/>
<comment type="caution">
    <text evidence="1">The sequence shown here is derived from an EMBL/GenBank/DDBJ whole genome shotgun (WGS) entry which is preliminary data.</text>
</comment>
<evidence type="ECO:0000313" key="1">
    <source>
        <dbReference type="EMBL" id="KKW13410.1"/>
    </source>
</evidence>
<protein>
    <submittedName>
        <fullName evidence="1">Uncharacterized protein</fullName>
    </submittedName>
</protein>
<gene>
    <name evidence="1" type="ORF">UY48_C0001G0031</name>
</gene>